<evidence type="ECO:0000256" key="7">
    <source>
        <dbReference type="SAM" id="MobiDB-lite"/>
    </source>
</evidence>
<dbReference type="GO" id="GO:0005794">
    <property type="term" value="C:Golgi apparatus"/>
    <property type="evidence" value="ECO:0007669"/>
    <property type="project" value="TreeGrafter"/>
</dbReference>
<accession>A3LN34</accession>
<feature type="transmembrane region" description="Helical" evidence="8">
    <location>
        <begin position="334"/>
        <end position="358"/>
    </location>
</feature>
<evidence type="ECO:0000259" key="9">
    <source>
        <dbReference type="Pfam" id="PF06814"/>
    </source>
</evidence>
<dbReference type="InParanoid" id="A3LN34"/>
<comment type="similarity">
    <text evidence="2">Belongs to the LU7TM family.</text>
</comment>
<comment type="subcellular location">
    <subcellularLocation>
        <location evidence="1">Membrane</location>
        <topology evidence="1">Multi-pass membrane protein</topology>
    </subcellularLocation>
</comment>
<keyword evidence="12" id="KW-1185">Reference proteome</keyword>
<reference evidence="11 12" key="1">
    <citation type="journal article" date="2007" name="Nat. Biotechnol.">
        <title>Genome sequence of the lignocellulose-bioconverting and xylose-fermenting yeast Pichia stipitis.</title>
        <authorList>
            <person name="Jeffries T.W."/>
            <person name="Grigoriev I.V."/>
            <person name="Grimwood J."/>
            <person name="Laplaza J.M."/>
            <person name="Aerts A."/>
            <person name="Salamov A."/>
            <person name="Schmutz J."/>
            <person name="Lindquist E."/>
            <person name="Dehal P."/>
            <person name="Shapiro H."/>
            <person name="Jin Y.S."/>
            <person name="Passoth V."/>
            <person name="Richardson P.M."/>
        </authorList>
    </citation>
    <scope>NUCLEOTIDE SEQUENCE [LARGE SCALE GENOMIC DNA]</scope>
    <source>
        <strain evidence="12">ATCC 58785 / CBS 6054 / NBRC 10063 / NRRL Y-11545</strain>
    </source>
</reference>
<keyword evidence="6 8" id="KW-0472">Membrane</keyword>
<feature type="transmembrane region" description="Helical" evidence="8">
    <location>
        <begin position="180"/>
        <end position="202"/>
    </location>
</feature>
<feature type="transmembrane region" description="Helical" evidence="8">
    <location>
        <begin position="255"/>
        <end position="283"/>
    </location>
</feature>
<dbReference type="FunCoup" id="A3LN34">
    <property type="interactions" value="780"/>
</dbReference>
<evidence type="ECO:0000256" key="5">
    <source>
        <dbReference type="ARBA" id="ARBA00022989"/>
    </source>
</evidence>
<dbReference type="EMBL" id="CP000496">
    <property type="protein sequence ID" value="ABN64260.2"/>
    <property type="molecule type" value="Genomic_DNA"/>
</dbReference>
<dbReference type="PANTHER" id="PTHR21229">
    <property type="entry name" value="LUNG SEVEN TRANSMEMBRANE RECEPTOR"/>
    <property type="match status" value="1"/>
</dbReference>
<evidence type="ECO:0000313" key="11">
    <source>
        <dbReference type="EMBL" id="ABN64260.2"/>
    </source>
</evidence>
<feature type="transmembrane region" description="Helical" evidence="8">
    <location>
        <begin position="295"/>
        <end position="314"/>
    </location>
</feature>
<gene>
    <name evidence="11" type="ORF">PICST_40872</name>
</gene>
<dbReference type="GO" id="GO:0016020">
    <property type="term" value="C:membrane"/>
    <property type="evidence" value="ECO:0007669"/>
    <property type="project" value="UniProtKB-SubCell"/>
</dbReference>
<proteinExistence type="inferred from homology"/>
<dbReference type="PANTHER" id="PTHR21229:SF1">
    <property type="entry name" value="GH17801P"/>
    <property type="match status" value="1"/>
</dbReference>
<dbReference type="Pfam" id="PF06814">
    <property type="entry name" value="GOST_TM"/>
    <property type="match status" value="1"/>
</dbReference>
<evidence type="ECO:0000256" key="1">
    <source>
        <dbReference type="ARBA" id="ARBA00004141"/>
    </source>
</evidence>
<feature type="transmembrane region" description="Helical" evidence="8">
    <location>
        <begin position="214"/>
        <end position="235"/>
    </location>
</feature>
<keyword evidence="5 8" id="KW-1133">Transmembrane helix</keyword>
<feature type="domain" description="PTM1-like N-terminal" evidence="10">
    <location>
        <begin position="20"/>
        <end position="167"/>
    </location>
</feature>
<evidence type="ECO:0000256" key="3">
    <source>
        <dbReference type="ARBA" id="ARBA00022692"/>
    </source>
</evidence>
<dbReference type="InterPro" id="IPR009637">
    <property type="entry name" value="GPR107/GPR108-like"/>
</dbReference>
<dbReference type="KEGG" id="pic:PICST_40872"/>
<evidence type="ECO:0000256" key="8">
    <source>
        <dbReference type="SAM" id="Phobius"/>
    </source>
</evidence>
<evidence type="ECO:0000313" key="12">
    <source>
        <dbReference type="Proteomes" id="UP000002258"/>
    </source>
</evidence>
<dbReference type="HOGENOM" id="CLU_024065_1_0_1"/>
<name>A3LN34_PICST</name>
<evidence type="ECO:0008006" key="13">
    <source>
        <dbReference type="Google" id="ProtNLM"/>
    </source>
</evidence>
<protein>
    <recommendedName>
        <fullName evidence="13">Membrane protein PTM1</fullName>
    </recommendedName>
</protein>
<evidence type="ECO:0000259" key="10">
    <source>
        <dbReference type="Pfam" id="PF21902"/>
    </source>
</evidence>
<keyword evidence="3 8" id="KW-0812">Transmembrane</keyword>
<dbReference type="OMA" id="TWGFYDF"/>
<dbReference type="eggNOG" id="KOG2568">
    <property type="taxonomic scope" value="Eukaryota"/>
</dbReference>
<dbReference type="Proteomes" id="UP000002258">
    <property type="component" value="Chromosome 2"/>
</dbReference>
<dbReference type="Pfam" id="PF21902">
    <property type="entry name" value="PTM1-like_N"/>
    <property type="match status" value="1"/>
</dbReference>
<dbReference type="RefSeq" id="XP_001382289.2">
    <property type="nucleotide sequence ID" value="XM_001382252.1"/>
</dbReference>
<organism evidence="11 12">
    <name type="scientific">Scheffersomyces stipitis (strain ATCC 58785 / CBS 6054 / NBRC 10063 / NRRL Y-11545)</name>
    <name type="common">Yeast</name>
    <name type="synonym">Pichia stipitis</name>
    <dbReference type="NCBI Taxonomy" id="322104"/>
    <lineage>
        <taxon>Eukaryota</taxon>
        <taxon>Fungi</taxon>
        <taxon>Dikarya</taxon>
        <taxon>Ascomycota</taxon>
        <taxon>Saccharomycotina</taxon>
        <taxon>Pichiomycetes</taxon>
        <taxon>Debaryomycetaceae</taxon>
        <taxon>Scheffersomyces</taxon>
    </lineage>
</organism>
<feature type="compositionally biased region" description="Basic and acidic residues" evidence="7">
    <location>
        <begin position="489"/>
        <end position="508"/>
    </location>
</feature>
<dbReference type="InterPro" id="IPR053938">
    <property type="entry name" value="PTM1-like_N"/>
</dbReference>
<dbReference type="GO" id="GO:0042147">
    <property type="term" value="P:retrograde transport, endosome to Golgi"/>
    <property type="evidence" value="ECO:0007669"/>
    <property type="project" value="TreeGrafter"/>
</dbReference>
<feature type="compositionally biased region" description="Acidic residues" evidence="7">
    <location>
        <begin position="555"/>
        <end position="573"/>
    </location>
</feature>
<feature type="transmembrane region" description="Helical" evidence="8">
    <location>
        <begin position="417"/>
        <end position="441"/>
    </location>
</feature>
<feature type="domain" description="GOST seven transmembrane" evidence="9">
    <location>
        <begin position="178"/>
        <end position="447"/>
    </location>
</feature>
<dbReference type="STRING" id="322104.A3LN34"/>
<evidence type="ECO:0000256" key="4">
    <source>
        <dbReference type="ARBA" id="ARBA00022729"/>
    </source>
</evidence>
<keyword evidence="4" id="KW-0732">Signal</keyword>
<evidence type="ECO:0000256" key="2">
    <source>
        <dbReference type="ARBA" id="ARBA00007883"/>
    </source>
</evidence>
<dbReference type="InterPro" id="IPR053937">
    <property type="entry name" value="GOST_TM"/>
</dbReference>
<sequence>MAVLAPLVSANRALFDEDTNSQRCSGMYAKHDWGGSYKPQISLSLSQFDKYKYDSKKDNAEEHDEDISVSFIIFEYKDLGNIGVELSDGSSKYICDDYAIDTLGICEAKQKGKFLLNSNSTNSTIMTSQLIHLGPSDIHYSVNRTGYYCVSTYNFDKKYRGVINFQNAFGQLSASEIPKLPAYGILTLCYAIALALFGFQFFKKRKENQILPLQRYLLAMLGFLAFDTMVVWSYYDLVNRTKNPSNAFVTFYMFFLSLMNAAKITFSFFLLLCISLGYGVVLLKLDKKTMLKCKILGVVHFVASIVYLVATYYGGSSKSTTSGGNIGEGSMGSFLGLLPLIPVTITLTIYYIAILVSIKKTTANLHKQRQIIKLQLYENLFRIIFFSVVLTFGGLILSSIVYLSMSTTDMIEEHWKSAFFIFEFWPSVIFFFVFMGIAWLWRPTETSYMLAISQQLSTGEGLDDEADGQGYQQGGHEFELDDLSLISHSDDEARGPGNAEHDSFELSREAQPFPKSTDGPPGYSEVNGKENPFNDPENPFEENSSRTEGNTLFELGEDDEDDSRLVEDNDNEVVDDRLKDARHKE</sequence>
<evidence type="ECO:0000256" key="6">
    <source>
        <dbReference type="ARBA" id="ARBA00023136"/>
    </source>
</evidence>
<dbReference type="AlphaFoldDB" id="A3LN34"/>
<feature type="transmembrane region" description="Helical" evidence="8">
    <location>
        <begin position="379"/>
        <end position="405"/>
    </location>
</feature>
<dbReference type="GO" id="GO:0005829">
    <property type="term" value="C:cytosol"/>
    <property type="evidence" value="ECO:0007669"/>
    <property type="project" value="GOC"/>
</dbReference>
<feature type="compositionally biased region" description="Basic and acidic residues" evidence="7">
    <location>
        <begin position="574"/>
        <end position="585"/>
    </location>
</feature>
<dbReference type="GeneID" id="4836774"/>
<feature type="region of interest" description="Disordered" evidence="7">
    <location>
        <begin position="489"/>
        <end position="585"/>
    </location>
</feature>
<dbReference type="OrthoDB" id="19932at2759"/>